<reference evidence="2 3" key="1">
    <citation type="submission" date="2020-11" db="EMBL/GenBank/DDBJ databases">
        <title>Pseudonocardia abyssalis sp. nov. and Pseudonocardia oceani sp. nov., description and phylogenomic analysis of two novel actinomycetes isolated from the deep Southern Ocean.</title>
        <authorList>
            <person name="Parra J."/>
        </authorList>
    </citation>
    <scope>NUCLEOTIDE SEQUENCE [LARGE SCALE GENOMIC DNA]</scope>
    <source>
        <strain evidence="3">KRD185</strain>
    </source>
</reference>
<dbReference type="RefSeq" id="WP_218592420.1">
    <property type="nucleotide sequence ID" value="NZ_JADQDE010000313.1"/>
</dbReference>
<keyword evidence="3" id="KW-1185">Reference proteome</keyword>
<evidence type="ECO:0000313" key="2">
    <source>
        <dbReference type="EMBL" id="MBW0132420.1"/>
    </source>
</evidence>
<evidence type="ECO:0008006" key="4">
    <source>
        <dbReference type="Google" id="ProtNLM"/>
    </source>
</evidence>
<sequence>MNRSWGADPPNGRPTRSGTAPQGPATVTPLPGLADSGSAALTSPRHFCLADELAPMVGVWERLLVLHLPDRTGRCRTCTQGGTGLPGTQWPCALHGIAELARRRHGRAQGA</sequence>
<evidence type="ECO:0000256" key="1">
    <source>
        <dbReference type="SAM" id="MobiDB-lite"/>
    </source>
</evidence>
<gene>
    <name evidence="2" type="ORF">I4I82_32770</name>
</gene>
<dbReference type="Proteomes" id="UP000694300">
    <property type="component" value="Unassembled WGS sequence"/>
</dbReference>
<proteinExistence type="predicted"/>
<accession>A0ABS6UJK1</accession>
<organism evidence="2 3">
    <name type="scientific">Pseudonocardia oceani</name>
    <dbReference type="NCBI Taxonomy" id="2792013"/>
    <lineage>
        <taxon>Bacteria</taxon>
        <taxon>Bacillati</taxon>
        <taxon>Actinomycetota</taxon>
        <taxon>Actinomycetes</taxon>
        <taxon>Pseudonocardiales</taxon>
        <taxon>Pseudonocardiaceae</taxon>
        <taxon>Pseudonocardia</taxon>
    </lineage>
</organism>
<protein>
    <recommendedName>
        <fullName evidence="4">TniQ protein</fullName>
    </recommendedName>
</protein>
<comment type="caution">
    <text evidence="2">The sequence shown here is derived from an EMBL/GenBank/DDBJ whole genome shotgun (WGS) entry which is preliminary data.</text>
</comment>
<feature type="region of interest" description="Disordered" evidence="1">
    <location>
        <begin position="1"/>
        <end position="37"/>
    </location>
</feature>
<evidence type="ECO:0000313" key="3">
    <source>
        <dbReference type="Proteomes" id="UP000694300"/>
    </source>
</evidence>
<name>A0ABS6UJK1_9PSEU</name>
<dbReference type="EMBL" id="JADQDF010000001">
    <property type="protein sequence ID" value="MBW0132420.1"/>
    <property type="molecule type" value="Genomic_DNA"/>
</dbReference>